<dbReference type="InterPro" id="IPR010720">
    <property type="entry name" value="Alpha-L-AF_C"/>
</dbReference>
<keyword evidence="10" id="KW-1185">Reference proteome</keyword>
<dbReference type="Gene3D" id="2.60.40.1180">
    <property type="entry name" value="Golgi alpha-mannosidase II"/>
    <property type="match status" value="1"/>
</dbReference>
<evidence type="ECO:0000256" key="7">
    <source>
        <dbReference type="ARBA" id="ARBA00023180"/>
    </source>
</evidence>
<dbReference type="SMART" id="SM00813">
    <property type="entry name" value="Alpha-L-AF_C"/>
    <property type="match status" value="1"/>
</dbReference>
<sequence>MFEDINYSGDGGIHGQLLRNNGFQGDDQTTTAYGAVGDVDLTVDSDNPLSSAIPYSLAVAVPVGTTGDVGFRNEGYWGILVNADQYSTSFWVKGDYSGNVTIKLVGNYSGTEYASTTLDVSSNTSAYSYYETSFESDQAPDGNNLWTLTFDAESTAGSTLYFDLITLYPTTFNNRENGLKPAIANVLNDMGASFLRFPGGNNLEGNSEDNRWKWNETLGPLQDRPGRQGTWGYPNTDALGLIEYFEWCEDMGLAPILGVWAGFALESGGNTPLTGDALTPYVDDVLNELEFILGDTSTTYGALRASLGHPDPFPLTHVEIGNEDYLGGGCASYPSRFTTFHTAITSAYPALTIIASASLTGASACLPTPLPPGVIQDYHTYASETSLVANFSQWDLANRSLPIFVGEFSCYTSFDGSHVALPTMGCGVAEAVYMLGLERNADVVVMAAYAPLLQLVNATQWTPDLVGFTQSPGGVVRSVSWFVQRMFAKNWGVGTREVVAGDGEGFGPVYWAATGKEEEGSAAYVKLANYGGEERRVSVSVEGATEATLTVLAGERDAVNSVDVGEVVVPVTSTPEGSGGTFAVTLPAWSVAVLATS</sequence>
<dbReference type="PANTHER" id="PTHR31776:SF0">
    <property type="entry name" value="ALPHA-L-ARABINOFURANOSIDASE 1"/>
    <property type="match status" value="1"/>
</dbReference>
<dbReference type="EMBL" id="JAJVCZ030000001">
    <property type="protein sequence ID" value="KAL0264121.1"/>
    <property type="molecule type" value="Genomic_DNA"/>
</dbReference>
<evidence type="ECO:0000256" key="1">
    <source>
        <dbReference type="ARBA" id="ARBA00001462"/>
    </source>
</evidence>
<dbReference type="InterPro" id="IPR017853">
    <property type="entry name" value="GH"/>
</dbReference>
<dbReference type="GeneID" id="92004150"/>
<protein>
    <recommendedName>
        <fullName evidence="4">non-reducing end alpha-L-arabinofuranosidase</fullName>
        <ecNumber evidence="4">3.2.1.55</ecNumber>
    </recommendedName>
</protein>
<gene>
    <name evidence="9" type="ORF">SLS55_000065</name>
</gene>
<comment type="catalytic activity">
    <reaction evidence="1">
        <text>Hydrolysis of terminal non-reducing alpha-L-arabinofuranoside residues in alpha-L-arabinosides.</text>
        <dbReference type="EC" id="3.2.1.55"/>
    </reaction>
</comment>
<comment type="caution">
    <text evidence="9">The sequence shown here is derived from an EMBL/GenBank/DDBJ whole genome shotgun (WGS) entry which is preliminary data.</text>
</comment>
<dbReference type="Pfam" id="PF22848">
    <property type="entry name" value="ASD1_dom"/>
    <property type="match status" value="1"/>
</dbReference>
<name>A0ABR3CT88_9PEZI</name>
<dbReference type="RefSeq" id="XP_066636861.1">
    <property type="nucleotide sequence ID" value="XM_066771582.1"/>
</dbReference>
<dbReference type="SUPFAM" id="SSF51445">
    <property type="entry name" value="(Trans)glycosidases"/>
    <property type="match status" value="1"/>
</dbReference>
<dbReference type="Proteomes" id="UP001430584">
    <property type="component" value="Unassembled WGS sequence"/>
</dbReference>
<dbReference type="Gene3D" id="3.20.20.80">
    <property type="entry name" value="Glycosidases"/>
    <property type="match status" value="1"/>
</dbReference>
<keyword evidence="6" id="KW-0378">Hydrolase</keyword>
<comment type="pathway">
    <text evidence="2">Glycan metabolism; L-arabinan degradation.</text>
</comment>
<keyword evidence="7" id="KW-0325">Glycoprotein</keyword>
<evidence type="ECO:0000256" key="3">
    <source>
        <dbReference type="ARBA" id="ARBA00007186"/>
    </source>
</evidence>
<evidence type="ECO:0000256" key="5">
    <source>
        <dbReference type="ARBA" id="ARBA00022729"/>
    </source>
</evidence>
<accession>A0ABR3CT88</accession>
<dbReference type="InterPro" id="IPR055235">
    <property type="entry name" value="ASD1_cat"/>
</dbReference>
<comment type="similarity">
    <text evidence="3">Belongs to the glycosyl hydrolase 51 family.</text>
</comment>
<evidence type="ECO:0000256" key="4">
    <source>
        <dbReference type="ARBA" id="ARBA00012670"/>
    </source>
</evidence>
<dbReference type="PANTHER" id="PTHR31776">
    <property type="entry name" value="ALPHA-L-ARABINOFURANOSIDASE 1"/>
    <property type="match status" value="1"/>
</dbReference>
<evidence type="ECO:0000313" key="10">
    <source>
        <dbReference type="Proteomes" id="UP001430584"/>
    </source>
</evidence>
<dbReference type="Pfam" id="PF06964">
    <property type="entry name" value="Alpha-L-AF_C"/>
    <property type="match status" value="1"/>
</dbReference>
<organism evidence="9 10">
    <name type="scientific">Diplodia seriata</name>
    <dbReference type="NCBI Taxonomy" id="420778"/>
    <lineage>
        <taxon>Eukaryota</taxon>
        <taxon>Fungi</taxon>
        <taxon>Dikarya</taxon>
        <taxon>Ascomycota</taxon>
        <taxon>Pezizomycotina</taxon>
        <taxon>Dothideomycetes</taxon>
        <taxon>Dothideomycetes incertae sedis</taxon>
        <taxon>Botryosphaeriales</taxon>
        <taxon>Botryosphaeriaceae</taxon>
        <taxon>Diplodia</taxon>
    </lineage>
</organism>
<evidence type="ECO:0000256" key="2">
    <source>
        <dbReference type="ARBA" id="ARBA00004834"/>
    </source>
</evidence>
<dbReference type="InterPro" id="IPR013780">
    <property type="entry name" value="Glyco_hydro_b"/>
</dbReference>
<keyword evidence="5" id="KW-0732">Signal</keyword>
<evidence type="ECO:0000259" key="8">
    <source>
        <dbReference type="SMART" id="SM00813"/>
    </source>
</evidence>
<evidence type="ECO:0000256" key="6">
    <source>
        <dbReference type="ARBA" id="ARBA00022801"/>
    </source>
</evidence>
<feature type="domain" description="Alpha-L-arabinofuranosidase C-terminal" evidence="8">
    <location>
        <begin position="406"/>
        <end position="590"/>
    </location>
</feature>
<dbReference type="InterPro" id="IPR051563">
    <property type="entry name" value="Glycosyl_Hydrolase_51"/>
</dbReference>
<proteinExistence type="inferred from homology"/>
<evidence type="ECO:0000313" key="9">
    <source>
        <dbReference type="EMBL" id="KAL0264121.1"/>
    </source>
</evidence>
<dbReference type="EC" id="3.2.1.55" evidence="4"/>
<reference evidence="9 10" key="1">
    <citation type="submission" date="2024-02" db="EMBL/GenBank/DDBJ databases">
        <title>De novo assembly and annotation of 12 fungi associated with fruit tree decline syndrome in Ontario, Canada.</title>
        <authorList>
            <person name="Sulman M."/>
            <person name="Ellouze W."/>
            <person name="Ilyukhin E."/>
        </authorList>
    </citation>
    <scope>NUCLEOTIDE SEQUENCE [LARGE SCALE GENOMIC DNA]</scope>
    <source>
        <strain evidence="9 10">FDS-637</strain>
    </source>
</reference>